<dbReference type="Pfam" id="PF13419">
    <property type="entry name" value="HAD_2"/>
    <property type="match status" value="1"/>
</dbReference>
<accession>A0A2K2FH83</accession>
<protein>
    <recommendedName>
        <fullName evidence="3">Pyrophosphatase PpaX</fullName>
    </recommendedName>
</protein>
<dbReference type="KEGG" id="cthd:CDO33_18470"/>
<dbReference type="InterPro" id="IPR006439">
    <property type="entry name" value="HAD-SF_hydro_IA"/>
</dbReference>
<dbReference type="InterPro" id="IPR050155">
    <property type="entry name" value="HAD-like_hydrolase_sf"/>
</dbReference>
<dbReference type="NCBIfam" id="TIGR01509">
    <property type="entry name" value="HAD-SF-IA-v3"/>
    <property type="match status" value="1"/>
</dbReference>
<evidence type="ECO:0000313" key="1">
    <source>
        <dbReference type="EMBL" id="PNT98147.1"/>
    </source>
</evidence>
<dbReference type="Gene3D" id="3.40.50.1000">
    <property type="entry name" value="HAD superfamily/HAD-like"/>
    <property type="match status" value="1"/>
</dbReference>
<dbReference type="SUPFAM" id="SSF56784">
    <property type="entry name" value="HAD-like"/>
    <property type="match status" value="1"/>
</dbReference>
<dbReference type="Gene3D" id="1.10.150.240">
    <property type="entry name" value="Putative phosphatase, domain 2"/>
    <property type="match status" value="1"/>
</dbReference>
<dbReference type="SFLD" id="SFLDG01135">
    <property type="entry name" value="C1.5.6:_HAD__Beta-PGM__Phospha"/>
    <property type="match status" value="1"/>
</dbReference>
<sequence>MNVNASMEAIRMFKNILFDFDGTLVDTNDLVILALNEAARKFTGSPLSKEKLESVLGYYVEDQMKAISEIHYKEMTAYYNDFYRARQDEMVKEFDGIREMLDALKKKGCRIAIISAKEKEGIEHGIYKFELSEYVDAIVCANDVTNNKPHPEPALKAIAALKADASETLLVGDSPLDIKCGRNAGIKTALVGWTIFPMRMFEDLRPDYILHDPQELVRMVV</sequence>
<dbReference type="PANTHER" id="PTHR43434:SF26">
    <property type="entry name" value="PYROPHOSPHATASE PPAX"/>
    <property type="match status" value="1"/>
</dbReference>
<reference evidence="1 2" key="1">
    <citation type="submission" date="2017-06" db="EMBL/GenBank/DDBJ databases">
        <title>Investigating the central metabolism of Clostridium thermosuccinogenes.</title>
        <authorList>
            <person name="Koendjbiharie J.G."/>
            <person name="van Kranenburg R."/>
        </authorList>
    </citation>
    <scope>NUCLEOTIDE SEQUENCE [LARGE SCALE GENOMIC DNA]</scope>
    <source>
        <strain evidence="1 2">DSM 5806</strain>
    </source>
</reference>
<keyword evidence="2" id="KW-1185">Reference proteome</keyword>
<dbReference type="GO" id="GO:0005829">
    <property type="term" value="C:cytosol"/>
    <property type="evidence" value="ECO:0007669"/>
    <property type="project" value="TreeGrafter"/>
</dbReference>
<dbReference type="EMBL" id="NIOJ01000030">
    <property type="protein sequence ID" value="PNT98147.1"/>
    <property type="molecule type" value="Genomic_DNA"/>
</dbReference>
<evidence type="ECO:0008006" key="3">
    <source>
        <dbReference type="Google" id="ProtNLM"/>
    </source>
</evidence>
<dbReference type="InterPro" id="IPR036412">
    <property type="entry name" value="HAD-like_sf"/>
</dbReference>
<name>A0A2K2FH83_9CLOT</name>
<dbReference type="SFLD" id="SFLDS00003">
    <property type="entry name" value="Haloacid_Dehalogenase"/>
    <property type="match status" value="1"/>
</dbReference>
<dbReference type="InterPro" id="IPR041492">
    <property type="entry name" value="HAD_2"/>
</dbReference>
<dbReference type="InterPro" id="IPR023198">
    <property type="entry name" value="PGP-like_dom2"/>
</dbReference>
<gene>
    <name evidence="1" type="ORF">CDQ84_11670</name>
</gene>
<dbReference type="PANTHER" id="PTHR43434">
    <property type="entry name" value="PHOSPHOGLYCOLATE PHOSPHATASE"/>
    <property type="match status" value="1"/>
</dbReference>
<dbReference type="AlphaFoldDB" id="A0A2K2FH83"/>
<comment type="caution">
    <text evidence="1">The sequence shown here is derived from an EMBL/GenBank/DDBJ whole genome shotgun (WGS) entry which is preliminary data.</text>
</comment>
<evidence type="ECO:0000313" key="2">
    <source>
        <dbReference type="Proteomes" id="UP000236151"/>
    </source>
</evidence>
<dbReference type="PRINTS" id="PR00413">
    <property type="entry name" value="HADHALOGNASE"/>
</dbReference>
<dbReference type="SFLD" id="SFLDG01129">
    <property type="entry name" value="C1.5:_HAD__Beta-PGM__Phosphata"/>
    <property type="match status" value="1"/>
</dbReference>
<dbReference type="GO" id="GO:0008967">
    <property type="term" value="F:phosphoglycolate phosphatase activity"/>
    <property type="evidence" value="ECO:0007669"/>
    <property type="project" value="TreeGrafter"/>
</dbReference>
<organism evidence="1 2">
    <name type="scientific">Clostridium thermosuccinogenes</name>
    <dbReference type="NCBI Taxonomy" id="84032"/>
    <lineage>
        <taxon>Bacteria</taxon>
        <taxon>Bacillati</taxon>
        <taxon>Bacillota</taxon>
        <taxon>Clostridia</taxon>
        <taxon>Eubacteriales</taxon>
        <taxon>Clostridiaceae</taxon>
        <taxon>Clostridium</taxon>
    </lineage>
</organism>
<dbReference type="NCBIfam" id="TIGR01549">
    <property type="entry name" value="HAD-SF-IA-v1"/>
    <property type="match status" value="1"/>
</dbReference>
<dbReference type="GO" id="GO:0006281">
    <property type="term" value="P:DNA repair"/>
    <property type="evidence" value="ECO:0007669"/>
    <property type="project" value="TreeGrafter"/>
</dbReference>
<dbReference type="Proteomes" id="UP000236151">
    <property type="component" value="Unassembled WGS sequence"/>
</dbReference>
<dbReference type="InterPro" id="IPR023214">
    <property type="entry name" value="HAD_sf"/>
</dbReference>
<proteinExistence type="predicted"/>